<dbReference type="GO" id="GO:0016787">
    <property type="term" value="F:hydrolase activity"/>
    <property type="evidence" value="ECO:0007669"/>
    <property type="project" value="UniProtKB-KW"/>
</dbReference>
<reference evidence="2" key="1">
    <citation type="journal article" date="2018" name="Genome Biol.">
        <title>SKESA: strategic k-mer extension for scrupulous assemblies.</title>
        <authorList>
            <person name="Souvorov A."/>
            <person name="Agarwala R."/>
            <person name="Lipman D.J."/>
        </authorList>
    </citation>
    <scope>NUCLEOTIDE SEQUENCE</scope>
    <source>
        <strain evidence="2">ST-87-5</strain>
    </source>
</reference>
<dbReference type="InterPro" id="IPR050228">
    <property type="entry name" value="Carboxylesterase_BioH"/>
</dbReference>
<dbReference type="InterPro" id="IPR029058">
    <property type="entry name" value="AB_hydrolase_fold"/>
</dbReference>
<evidence type="ECO:0000259" key="1">
    <source>
        <dbReference type="Pfam" id="PF12697"/>
    </source>
</evidence>
<protein>
    <submittedName>
        <fullName evidence="2">Alpha/beta hydrolase</fullName>
    </submittedName>
</protein>
<evidence type="ECO:0000313" key="2">
    <source>
        <dbReference type="EMBL" id="HBA4248531.1"/>
    </source>
</evidence>
<dbReference type="InterPro" id="IPR000073">
    <property type="entry name" value="AB_hydrolase_1"/>
</dbReference>
<reference evidence="2" key="2">
    <citation type="submission" date="2021-03" db="EMBL/GenBank/DDBJ databases">
        <authorList>
            <consortium name="NCBI Pathogen Detection Project"/>
        </authorList>
    </citation>
    <scope>NUCLEOTIDE SEQUENCE</scope>
    <source>
        <strain evidence="2">ST-87-5</strain>
    </source>
</reference>
<dbReference type="Pfam" id="PF12697">
    <property type="entry name" value="Abhydrolase_6"/>
    <property type="match status" value="1"/>
</dbReference>
<dbReference type="Proteomes" id="UP000871786">
    <property type="component" value="Unassembled WGS sequence"/>
</dbReference>
<organism evidence="2">
    <name type="scientific">Escherichia coli</name>
    <dbReference type="NCBI Taxonomy" id="562"/>
    <lineage>
        <taxon>Bacteria</taxon>
        <taxon>Pseudomonadati</taxon>
        <taxon>Pseudomonadota</taxon>
        <taxon>Gammaproteobacteria</taxon>
        <taxon>Enterobacterales</taxon>
        <taxon>Enterobacteriaceae</taxon>
        <taxon>Escherichia</taxon>
    </lineage>
</organism>
<dbReference type="EMBL" id="DADRWU010000042">
    <property type="protein sequence ID" value="HBA4248531.1"/>
    <property type="molecule type" value="Genomic_DNA"/>
</dbReference>
<dbReference type="RefSeq" id="WP_000216867.1">
    <property type="nucleotide sequence ID" value="NZ_CAIZUK010000047.1"/>
</dbReference>
<dbReference type="PRINTS" id="PR00412">
    <property type="entry name" value="EPOXHYDRLASE"/>
</dbReference>
<dbReference type="InterPro" id="IPR000639">
    <property type="entry name" value="Epox_hydrolase-like"/>
</dbReference>
<name>A0A6D1B4M6_ECOLX</name>
<feature type="domain" description="AB hydrolase-1" evidence="1">
    <location>
        <begin position="31"/>
        <end position="273"/>
    </location>
</feature>
<dbReference type="SUPFAM" id="SSF53474">
    <property type="entry name" value="alpha/beta-Hydrolases"/>
    <property type="match status" value="1"/>
</dbReference>
<dbReference type="AlphaFoldDB" id="A0A6D1B4M6"/>
<accession>A0A6D1B4M6</accession>
<sequence length="288" mass="31099">MTVKVEQIRISGTGGLTLVADSAGPVDGQPVILLHGGGQTRHSWGKALDEFAGAGYRVISYDARGHGDSDWAAEGDYRLDAMVADLAQVIATLSRPPVLIGASMGGASSLLLAGEPGHPAVRALVLVDMAPRMEPAGRARIREFMSAHLEHGFGSLEEAADAVAAYYPERARPKDISGLMKNLRERGDGRLRWHWDPRFTRPAQRPEADVFQARLLRAARGVRVPTLLVRGLKSDMVSQQSVDELREQIPGLELAEVGGAGHMVAGDRNDAFNRDVFSFLRRHTAAGQ</sequence>
<keyword evidence="2" id="KW-0378">Hydrolase</keyword>
<dbReference type="PANTHER" id="PTHR43194">
    <property type="entry name" value="HYDROLASE ALPHA/BETA FOLD FAMILY"/>
    <property type="match status" value="1"/>
</dbReference>
<dbReference type="PANTHER" id="PTHR43194:SF2">
    <property type="entry name" value="PEROXISOMAL MEMBRANE PROTEIN LPX1"/>
    <property type="match status" value="1"/>
</dbReference>
<dbReference type="PRINTS" id="PR00111">
    <property type="entry name" value="ABHYDROLASE"/>
</dbReference>
<dbReference type="Gene3D" id="3.40.50.1820">
    <property type="entry name" value="alpha/beta hydrolase"/>
    <property type="match status" value="1"/>
</dbReference>
<comment type="caution">
    <text evidence="2">The sequence shown here is derived from an EMBL/GenBank/DDBJ whole genome shotgun (WGS) entry which is preliminary data.</text>
</comment>
<proteinExistence type="predicted"/>
<gene>
    <name evidence="2" type="ORF">J5U05_003732</name>
</gene>